<gene>
    <name evidence="1" type="ORF">IAB99_01110</name>
</gene>
<organism evidence="1 2">
    <name type="scientific">Candidatus Cryptobacteroides faecipullorum</name>
    <dbReference type="NCBI Taxonomy" id="2840764"/>
    <lineage>
        <taxon>Bacteria</taxon>
        <taxon>Pseudomonadati</taxon>
        <taxon>Bacteroidota</taxon>
        <taxon>Bacteroidia</taxon>
        <taxon>Bacteroidales</taxon>
        <taxon>Candidatus Cryptobacteroides</taxon>
    </lineage>
</organism>
<dbReference type="Proteomes" id="UP000823660">
    <property type="component" value="Unassembled WGS sequence"/>
</dbReference>
<name>A0A9D9I6X7_9BACT</name>
<reference evidence="1" key="1">
    <citation type="submission" date="2020-10" db="EMBL/GenBank/DDBJ databases">
        <authorList>
            <person name="Gilroy R."/>
        </authorList>
    </citation>
    <scope>NUCLEOTIDE SEQUENCE</scope>
    <source>
        <strain evidence="1">B1-15692</strain>
    </source>
</reference>
<evidence type="ECO:0000313" key="2">
    <source>
        <dbReference type="Proteomes" id="UP000823660"/>
    </source>
</evidence>
<proteinExistence type="predicted"/>
<dbReference type="AlphaFoldDB" id="A0A9D9I6X7"/>
<dbReference type="EMBL" id="JADIMH010000007">
    <property type="protein sequence ID" value="MBO8466348.1"/>
    <property type="molecule type" value="Genomic_DNA"/>
</dbReference>
<comment type="caution">
    <text evidence="1">The sequence shown here is derived from an EMBL/GenBank/DDBJ whole genome shotgun (WGS) entry which is preliminary data.</text>
</comment>
<reference evidence="1" key="2">
    <citation type="journal article" date="2021" name="PeerJ">
        <title>Extensive microbial diversity within the chicken gut microbiome revealed by metagenomics and culture.</title>
        <authorList>
            <person name="Gilroy R."/>
            <person name="Ravi A."/>
            <person name="Getino M."/>
            <person name="Pursley I."/>
            <person name="Horton D.L."/>
            <person name="Alikhan N.F."/>
            <person name="Baker D."/>
            <person name="Gharbi K."/>
            <person name="Hall N."/>
            <person name="Watson M."/>
            <person name="Adriaenssens E.M."/>
            <person name="Foster-Nyarko E."/>
            <person name="Jarju S."/>
            <person name="Secka A."/>
            <person name="Antonio M."/>
            <person name="Oren A."/>
            <person name="Chaudhuri R.R."/>
            <person name="La Ragione R."/>
            <person name="Hildebrand F."/>
            <person name="Pallen M.J."/>
        </authorList>
    </citation>
    <scope>NUCLEOTIDE SEQUENCE</scope>
    <source>
        <strain evidence="1">B1-15692</strain>
    </source>
</reference>
<evidence type="ECO:0000313" key="1">
    <source>
        <dbReference type="EMBL" id="MBO8466348.1"/>
    </source>
</evidence>
<accession>A0A9D9I6X7</accession>
<protein>
    <submittedName>
        <fullName evidence="1">Uncharacterized protein</fullName>
    </submittedName>
</protein>
<sequence>MTRRPAAQAEALSGKAASYLGSSTEMTGHNAFVRINANRQMAGEAMLLEAPSHLVNVPNVSYTNVVMTPQMILFAGIKHEPSPFKLVVKMSGNQSAGVSNGWSKTVIISSDTEDDWGEADVTKLYLKTIGVEPSPGQKVFIETYWMDTASGFAGQVFRDMAVVTGESSYQTRTRVTMDNLDPTEEQHVSALDMDFSTNAPVIYFDTVCLGHSNVASSEAILDKELPEELIGLSYALARGMGEDGSLHPQSYQIQSMVWRQKTELHFMHRGGKYIKPTEVFGPGIFYQQ</sequence>